<keyword evidence="3" id="KW-1185">Reference proteome</keyword>
<evidence type="ECO:0000256" key="1">
    <source>
        <dbReference type="SAM" id="MobiDB-lite"/>
    </source>
</evidence>
<proteinExistence type="predicted"/>
<sequence>MPLKKIKGDQPRRKKALERFKNRVPLPAMLDRKQQDILIIDKALASLYNDGDKVIRSLQDDILKPNKINLVEKDTDRIWDIMMNSGLVHAVIGFGNTGKLDLTSEGYQLMSQFGSYSAFIQEHQRQIAQQNQTMAFPQFIIEQSEKEAPKEEGGEEEKKAVGRKPSDS</sequence>
<accession>A0A5M6CI54</accession>
<evidence type="ECO:0000313" key="2">
    <source>
        <dbReference type="EMBL" id="KAA5534891.1"/>
    </source>
</evidence>
<dbReference type="EMBL" id="VWSH01000002">
    <property type="protein sequence ID" value="KAA5534891.1"/>
    <property type="molecule type" value="Genomic_DNA"/>
</dbReference>
<organism evidence="2 3">
    <name type="scientific">Taibaiella lutea</name>
    <dbReference type="NCBI Taxonomy" id="2608001"/>
    <lineage>
        <taxon>Bacteria</taxon>
        <taxon>Pseudomonadati</taxon>
        <taxon>Bacteroidota</taxon>
        <taxon>Chitinophagia</taxon>
        <taxon>Chitinophagales</taxon>
        <taxon>Chitinophagaceae</taxon>
        <taxon>Taibaiella</taxon>
    </lineage>
</organism>
<dbReference type="AlphaFoldDB" id="A0A5M6CI54"/>
<gene>
    <name evidence="2" type="ORF">F0919_09835</name>
</gene>
<feature type="compositionally biased region" description="Basic and acidic residues" evidence="1">
    <location>
        <begin position="143"/>
        <end position="168"/>
    </location>
</feature>
<dbReference type="RefSeq" id="WP_150032570.1">
    <property type="nucleotide sequence ID" value="NZ_VWSH01000002.1"/>
</dbReference>
<reference evidence="2 3" key="1">
    <citation type="submission" date="2019-09" db="EMBL/GenBank/DDBJ databases">
        <title>Genome sequence and assembly of Taibaiella sp.</title>
        <authorList>
            <person name="Chhetri G."/>
        </authorList>
    </citation>
    <scope>NUCLEOTIDE SEQUENCE [LARGE SCALE GENOMIC DNA]</scope>
    <source>
        <strain evidence="2 3">KVB11</strain>
    </source>
</reference>
<dbReference type="Proteomes" id="UP000323632">
    <property type="component" value="Unassembled WGS sequence"/>
</dbReference>
<name>A0A5M6CI54_9BACT</name>
<feature type="region of interest" description="Disordered" evidence="1">
    <location>
        <begin position="142"/>
        <end position="168"/>
    </location>
</feature>
<comment type="caution">
    <text evidence="2">The sequence shown here is derived from an EMBL/GenBank/DDBJ whole genome shotgun (WGS) entry which is preliminary data.</text>
</comment>
<protein>
    <submittedName>
        <fullName evidence="2">Uncharacterized protein</fullName>
    </submittedName>
</protein>
<evidence type="ECO:0000313" key="3">
    <source>
        <dbReference type="Proteomes" id="UP000323632"/>
    </source>
</evidence>